<keyword evidence="3" id="KW-0677">Repeat</keyword>
<evidence type="ECO:0000256" key="6">
    <source>
        <dbReference type="ARBA" id="ARBA00023136"/>
    </source>
</evidence>
<keyword evidence="4" id="KW-0520">NAD</keyword>
<dbReference type="Pfam" id="PF23282">
    <property type="entry name" value="WHD_ROQ1"/>
    <property type="match status" value="1"/>
</dbReference>
<dbReference type="SMR" id="A0A3Q7HY85"/>
<dbReference type="SMART" id="SM00369">
    <property type="entry name" value="LRR_TYP"/>
    <property type="match status" value="2"/>
</dbReference>
<evidence type="ECO:0000313" key="9">
    <source>
        <dbReference type="Proteomes" id="UP000004994"/>
    </source>
</evidence>
<dbReference type="InterPro" id="IPR035897">
    <property type="entry name" value="Toll_tir_struct_dom_sf"/>
</dbReference>
<dbReference type="OMA" id="RIHDVFI"/>
<dbReference type="InParanoid" id="A0A3Q7HY85"/>
<dbReference type="InterPro" id="IPR027417">
    <property type="entry name" value="P-loop_NTPase"/>
</dbReference>
<dbReference type="InterPro" id="IPR058192">
    <property type="entry name" value="WHD_ROQ1-like"/>
</dbReference>
<organism evidence="8">
    <name type="scientific">Solanum lycopersicum</name>
    <name type="common">Tomato</name>
    <name type="synonym">Lycopersicon esculentum</name>
    <dbReference type="NCBI Taxonomy" id="4081"/>
    <lineage>
        <taxon>Eukaryota</taxon>
        <taxon>Viridiplantae</taxon>
        <taxon>Streptophyta</taxon>
        <taxon>Embryophyta</taxon>
        <taxon>Tracheophyta</taxon>
        <taxon>Spermatophyta</taxon>
        <taxon>Magnoliopsida</taxon>
        <taxon>eudicotyledons</taxon>
        <taxon>Gunneridae</taxon>
        <taxon>Pentapetalae</taxon>
        <taxon>asterids</taxon>
        <taxon>lamiids</taxon>
        <taxon>Solanales</taxon>
        <taxon>Solanaceae</taxon>
        <taxon>Solanoideae</taxon>
        <taxon>Solaneae</taxon>
        <taxon>Solanum</taxon>
        <taxon>Solanum subgen. Lycopersicon</taxon>
    </lineage>
</organism>
<accession>A0A3Q7HY85</accession>
<dbReference type="InterPro" id="IPR001611">
    <property type="entry name" value="Leu-rich_rpt"/>
</dbReference>
<dbReference type="GO" id="GO:0005524">
    <property type="term" value="F:ATP binding"/>
    <property type="evidence" value="ECO:0007669"/>
    <property type="project" value="UniProtKB-KW"/>
</dbReference>
<dbReference type="Pfam" id="PF00560">
    <property type="entry name" value="LRR_1"/>
    <property type="match status" value="1"/>
</dbReference>
<dbReference type="Proteomes" id="UP000004994">
    <property type="component" value="Chromosome 9"/>
</dbReference>
<evidence type="ECO:0000313" key="8">
    <source>
        <dbReference type="EnsemblPlants" id="Solyc09g007710.3.1"/>
    </source>
</evidence>
<dbReference type="InterPro" id="IPR002182">
    <property type="entry name" value="NB-ARC"/>
</dbReference>
<dbReference type="InterPro" id="IPR003591">
    <property type="entry name" value="Leu-rich_rpt_typical-subtyp"/>
</dbReference>
<dbReference type="SMART" id="SM00255">
    <property type="entry name" value="TIR"/>
    <property type="match status" value="1"/>
</dbReference>
<dbReference type="Gene3D" id="1.10.8.430">
    <property type="entry name" value="Helical domain of apoptotic protease-activating factors"/>
    <property type="match status" value="1"/>
</dbReference>
<dbReference type="SUPFAM" id="SSF52540">
    <property type="entry name" value="P-loop containing nucleoside triphosphate hydrolases"/>
    <property type="match status" value="1"/>
</dbReference>
<dbReference type="FunFam" id="3.40.50.10140:FF:000007">
    <property type="entry name" value="Disease resistance protein (TIR-NBS-LRR class)"/>
    <property type="match status" value="1"/>
</dbReference>
<dbReference type="AlphaFoldDB" id="A0A3Q7HY85"/>
<dbReference type="SUPFAM" id="SSF52058">
    <property type="entry name" value="L domain-like"/>
    <property type="match status" value="1"/>
</dbReference>
<reference evidence="8" key="1">
    <citation type="journal article" date="2012" name="Nature">
        <title>The tomato genome sequence provides insights into fleshy fruit evolution.</title>
        <authorList>
            <consortium name="Tomato Genome Consortium"/>
        </authorList>
    </citation>
    <scope>NUCLEOTIDE SEQUENCE [LARGE SCALE GENOMIC DNA]</scope>
    <source>
        <strain evidence="8">cv. Heinz 1706</strain>
    </source>
</reference>
<dbReference type="EnsemblPlants" id="Solyc09g007710.3.1">
    <property type="protein sequence ID" value="Solyc09g007710.3.1"/>
    <property type="gene ID" value="Solyc09g007710.3"/>
</dbReference>
<dbReference type="PROSITE" id="PS51450">
    <property type="entry name" value="LRR"/>
    <property type="match status" value="1"/>
</dbReference>
<evidence type="ECO:0000256" key="4">
    <source>
        <dbReference type="ARBA" id="ARBA00023027"/>
    </source>
</evidence>
<dbReference type="Gramene" id="Solyc09g007710.3.1">
    <property type="protein sequence ID" value="Solyc09g007710.3.1"/>
    <property type="gene ID" value="Solyc09g007710.3"/>
</dbReference>
<name>A0A3Q7HY85_SOLLC</name>
<evidence type="ECO:0000259" key="7">
    <source>
        <dbReference type="PROSITE" id="PS50104"/>
    </source>
</evidence>
<keyword evidence="5" id="KW-0175">Coiled coil</keyword>
<keyword evidence="9" id="KW-1185">Reference proteome</keyword>
<evidence type="ECO:0000256" key="5">
    <source>
        <dbReference type="ARBA" id="ARBA00023054"/>
    </source>
</evidence>
<dbReference type="GO" id="GO:0051707">
    <property type="term" value="P:response to other organism"/>
    <property type="evidence" value="ECO:0007669"/>
    <property type="project" value="UniProtKB-ARBA"/>
</dbReference>
<dbReference type="GO" id="GO:0043531">
    <property type="term" value="F:ADP binding"/>
    <property type="evidence" value="ECO:0007669"/>
    <property type="project" value="InterPro"/>
</dbReference>
<keyword evidence="6" id="KW-0472">Membrane</keyword>
<evidence type="ECO:0000256" key="2">
    <source>
        <dbReference type="ARBA" id="ARBA00022614"/>
    </source>
</evidence>
<feature type="domain" description="TIR" evidence="7">
    <location>
        <begin position="10"/>
        <end position="174"/>
    </location>
</feature>
<dbReference type="InterPro" id="IPR032675">
    <property type="entry name" value="LRR_dom_sf"/>
</dbReference>
<dbReference type="Gene3D" id="3.40.50.10140">
    <property type="entry name" value="Toll/interleukin-1 receptor homology (TIR) domain"/>
    <property type="match status" value="1"/>
</dbReference>
<gene>
    <name evidence="8" type="primary">LOC101244988</name>
</gene>
<dbReference type="GO" id="GO:0007165">
    <property type="term" value="P:signal transduction"/>
    <property type="evidence" value="ECO:0007669"/>
    <property type="project" value="InterPro"/>
</dbReference>
<evidence type="ECO:0000256" key="1">
    <source>
        <dbReference type="ARBA" id="ARBA00004170"/>
    </source>
</evidence>
<dbReference type="GO" id="GO:0016020">
    <property type="term" value="C:membrane"/>
    <property type="evidence" value="ECO:0007669"/>
    <property type="project" value="UniProtKB-SubCell"/>
</dbReference>
<dbReference type="PANTHER" id="PTHR11017">
    <property type="entry name" value="LEUCINE-RICH REPEAT-CONTAINING PROTEIN"/>
    <property type="match status" value="1"/>
</dbReference>
<dbReference type="InterPro" id="IPR042197">
    <property type="entry name" value="Apaf_helical"/>
</dbReference>
<dbReference type="PANTHER" id="PTHR11017:SF271">
    <property type="entry name" value="DISEASE RESISTANCE PROTEIN (TIR-NBS-LRR CLASS) FAMILY"/>
    <property type="match status" value="1"/>
</dbReference>
<dbReference type="Gene3D" id="3.80.10.10">
    <property type="entry name" value="Ribonuclease Inhibitor"/>
    <property type="match status" value="2"/>
</dbReference>
<dbReference type="GO" id="GO:0006952">
    <property type="term" value="P:defense response"/>
    <property type="evidence" value="ECO:0007669"/>
    <property type="project" value="InterPro"/>
</dbReference>
<dbReference type="Pfam" id="PF00931">
    <property type="entry name" value="NB-ARC"/>
    <property type="match status" value="1"/>
</dbReference>
<dbReference type="Pfam" id="PF01582">
    <property type="entry name" value="TIR"/>
    <property type="match status" value="1"/>
</dbReference>
<sequence length="1072" mass="122278">MSHAFSSKICKYDVFLSFRGEDTRRTFVSHLYKALEQSGIRIFKDDERLERGKPIFDELLKAIEESKIAIVIFSKSYASSRWCLEELAHIIKCRNELELIVIPVFYDVTPSDVRHQNPPFADSFLQYMKDDMEKVQRWRAAFVEAGKISGYHLLNFKHEAKFNKKLVEEVLELVKPTCMHLPGLVIGPNSHAAGVISLCEFYSSAGVCMFGIYGMGGIGKTTVAKAVYNQIHRRYEGFSFVAHVRERSENNMLHNLQKQLLSDVLKRDKFKVQYNVDKGKCLIQDRLGQRKVLIVLDDVDDMSQIKALAEERSWFGSGSTIIITTRSESLLDDVGVDYKYEVTRLDDFSSKRLFFCFHAFKNTTVPENLDHELVNNIASLGGGVPLALEVLGSLLHKKDDQTWRSTLESLKNLAHHTSIHKALKVSYDSLDDNSKEIFLDIACFFIEAQQCFASLVLTACGHSFNLGKGILIGRCLMKIEQNQLWMHDLVRDMAREIVRQESVKEPHMRSRLWFHEDVRYVLEKNKGSDQIEGISAIHPRVKDLTVGTKSFARMDRLKIFQAKGMNLTGSFKNLFEELRWLYWQNFPLKCLPTDIHPTKLVALDMQYSKYHGSLPLENLAYLNLSHCQRLKRTPDFSRAISLETILFTGCSELGEIDSSIKYLVKLVYLNLEDCVSLKNLPNSICKLESLQHLDMSGCSGLQQLPADFGNLTNLRSLSLEGCNRSLKAQSWRTCILSHFPWAGSSSSRPEWLLPHSLSRLSHLTELNLKDCRLSEADIPTNLGSLTSLEYLDLGGNDFYTLPSSLFCDLYELQCLVLDDCKNLQMLSLLPCNLLELHANDCSSIESLDMSNYRIMPQLHVSNCDRLSEIKGMETMENVEYVCMEHSRKMARRFFDESFFQLTGECDKDLPYPSSYYIAGSEVPEWFSNLNIGSNITLTMPPNIEHNFQGMILWSIYKCKYNGVFQYGPIIEVGDQTNKVTWVLGFPEITVTADNCSWVSFIPQDYFCPALEGGEQITFSFSIREQGFTGLSVTKCGVHPVYATAGRALPKLQFRSNFEERRSICGDNHPLLK</sequence>
<reference evidence="8" key="2">
    <citation type="submission" date="2019-01" db="UniProtKB">
        <authorList>
            <consortium name="EnsemblPlants"/>
        </authorList>
    </citation>
    <scope>IDENTIFICATION</scope>
    <source>
        <strain evidence="8">cv. Heinz 1706</strain>
    </source>
</reference>
<dbReference type="PaxDb" id="4081-Solyc09g007710.2.1"/>
<evidence type="ECO:0000256" key="3">
    <source>
        <dbReference type="ARBA" id="ARBA00022737"/>
    </source>
</evidence>
<dbReference type="SUPFAM" id="SSF52200">
    <property type="entry name" value="Toll/Interleukin receptor TIR domain"/>
    <property type="match status" value="1"/>
</dbReference>
<dbReference type="Gene3D" id="3.40.50.300">
    <property type="entry name" value="P-loop containing nucleotide triphosphate hydrolases"/>
    <property type="match status" value="1"/>
</dbReference>
<comment type="subcellular location">
    <subcellularLocation>
        <location evidence="1">Membrane</location>
        <topology evidence="1">Peripheral membrane protein</topology>
    </subcellularLocation>
</comment>
<dbReference type="PROSITE" id="PS50104">
    <property type="entry name" value="TIR"/>
    <property type="match status" value="1"/>
</dbReference>
<protein>
    <recommendedName>
        <fullName evidence="7">TIR domain-containing protein</fullName>
    </recommendedName>
</protein>
<keyword evidence="2" id="KW-0433">Leucine-rich repeat</keyword>
<dbReference type="InterPro" id="IPR044974">
    <property type="entry name" value="Disease_R_plants"/>
</dbReference>
<dbReference type="PRINTS" id="PR00364">
    <property type="entry name" value="DISEASERSIST"/>
</dbReference>
<proteinExistence type="predicted"/>
<dbReference type="InterPro" id="IPR000157">
    <property type="entry name" value="TIR_dom"/>
</dbReference>